<sequence length="265" mass="29215">MSDGGAVSPDALKWLDPWLSKAKDLFVLIPALHIFCCFVYLFFYYYSFGNGLIYFASPTEVFSVSLAEVAPLYLFGGLGLIIGAWSYQTDDQIESRHSKAGARVAKGLKYSQHAFVGLLALALLVVGAVSSMIEGYIFWFLMIFPLVLLFASSLSAFAVHKGLTVNAIMPIFWLSFAFISVSLNGLEDGQYASLVRVELDSISGPRCHEKVILKDDADSFLAVDKDNNRLIVDKECATKFKVIDGTESRKIELNPFAVIAKSFSD</sequence>
<organism evidence="2 3">
    <name type="scientific">Altererythrobacter lutimaris</name>
    <dbReference type="NCBI Taxonomy" id="2743979"/>
    <lineage>
        <taxon>Bacteria</taxon>
        <taxon>Pseudomonadati</taxon>
        <taxon>Pseudomonadota</taxon>
        <taxon>Alphaproteobacteria</taxon>
        <taxon>Sphingomonadales</taxon>
        <taxon>Erythrobacteraceae</taxon>
        <taxon>Altererythrobacter</taxon>
    </lineage>
</organism>
<dbReference type="RefSeq" id="WP_176273327.1">
    <property type="nucleotide sequence ID" value="NZ_JABWTA010000001.1"/>
</dbReference>
<dbReference type="AlphaFoldDB" id="A0A850HAT6"/>
<feature type="transmembrane region" description="Helical" evidence="1">
    <location>
        <begin position="108"/>
        <end position="130"/>
    </location>
</feature>
<keyword evidence="1" id="KW-0812">Transmembrane</keyword>
<dbReference type="Proteomes" id="UP000546031">
    <property type="component" value="Unassembled WGS sequence"/>
</dbReference>
<feature type="transmembrane region" description="Helical" evidence="1">
    <location>
        <begin position="167"/>
        <end position="186"/>
    </location>
</feature>
<comment type="caution">
    <text evidence="2">The sequence shown here is derived from an EMBL/GenBank/DDBJ whole genome shotgun (WGS) entry which is preliminary data.</text>
</comment>
<feature type="transmembrane region" description="Helical" evidence="1">
    <location>
        <begin position="136"/>
        <end position="160"/>
    </location>
</feature>
<keyword evidence="1" id="KW-1133">Transmembrane helix</keyword>
<evidence type="ECO:0000313" key="2">
    <source>
        <dbReference type="EMBL" id="NVE95133.1"/>
    </source>
</evidence>
<keyword evidence="3" id="KW-1185">Reference proteome</keyword>
<name>A0A850HAT6_9SPHN</name>
<protein>
    <submittedName>
        <fullName evidence="2">Uncharacterized protein</fullName>
    </submittedName>
</protein>
<feature type="transmembrane region" description="Helical" evidence="1">
    <location>
        <begin position="25"/>
        <end position="46"/>
    </location>
</feature>
<accession>A0A850HAT6</accession>
<evidence type="ECO:0000313" key="3">
    <source>
        <dbReference type="Proteomes" id="UP000546031"/>
    </source>
</evidence>
<reference evidence="2 3" key="1">
    <citation type="submission" date="2020-06" db="EMBL/GenBank/DDBJ databases">
        <title>Altererythrobacter lutimaris sp. nov., a marine bacterium isolated from a tidal flat.</title>
        <authorList>
            <person name="Kim D."/>
            <person name="Yoo Y."/>
            <person name="Kim J.-J."/>
        </authorList>
    </citation>
    <scope>NUCLEOTIDE SEQUENCE [LARGE SCALE GENOMIC DNA]</scope>
    <source>
        <strain evidence="2 3">JGD-16</strain>
    </source>
</reference>
<keyword evidence="1" id="KW-0472">Membrane</keyword>
<dbReference type="EMBL" id="JABWTA010000001">
    <property type="protein sequence ID" value="NVE95133.1"/>
    <property type="molecule type" value="Genomic_DNA"/>
</dbReference>
<evidence type="ECO:0000256" key="1">
    <source>
        <dbReference type="SAM" id="Phobius"/>
    </source>
</evidence>
<proteinExistence type="predicted"/>
<gene>
    <name evidence="2" type="ORF">HUO12_09510</name>
</gene>
<feature type="transmembrane region" description="Helical" evidence="1">
    <location>
        <begin position="66"/>
        <end position="87"/>
    </location>
</feature>